<dbReference type="EMBL" id="KZ613954">
    <property type="protein sequence ID" value="PMD34029.1"/>
    <property type="molecule type" value="Genomic_DNA"/>
</dbReference>
<accession>A0A2J6R6B4</accession>
<keyword evidence="2" id="KW-1185">Reference proteome</keyword>
<evidence type="ECO:0000313" key="1">
    <source>
        <dbReference type="EMBL" id="PMD34029.1"/>
    </source>
</evidence>
<reference evidence="1 2" key="1">
    <citation type="submission" date="2016-04" db="EMBL/GenBank/DDBJ databases">
        <title>A degradative enzymes factory behind the ericoid mycorrhizal symbiosis.</title>
        <authorList>
            <consortium name="DOE Joint Genome Institute"/>
            <person name="Martino E."/>
            <person name="Morin E."/>
            <person name="Grelet G."/>
            <person name="Kuo A."/>
            <person name="Kohler A."/>
            <person name="Daghino S."/>
            <person name="Barry K."/>
            <person name="Choi C."/>
            <person name="Cichocki N."/>
            <person name="Clum A."/>
            <person name="Copeland A."/>
            <person name="Hainaut M."/>
            <person name="Haridas S."/>
            <person name="Labutti K."/>
            <person name="Lindquist E."/>
            <person name="Lipzen A."/>
            <person name="Khouja H.-R."/>
            <person name="Murat C."/>
            <person name="Ohm R."/>
            <person name="Olson A."/>
            <person name="Spatafora J."/>
            <person name="Veneault-Fourrey C."/>
            <person name="Henrissat B."/>
            <person name="Grigoriev I."/>
            <person name="Martin F."/>
            <person name="Perotto S."/>
        </authorList>
    </citation>
    <scope>NUCLEOTIDE SEQUENCE [LARGE SCALE GENOMIC DNA]</scope>
    <source>
        <strain evidence="1 2">F</strain>
    </source>
</reference>
<gene>
    <name evidence="1" type="ORF">L207DRAFT_570708</name>
</gene>
<proteinExistence type="predicted"/>
<name>A0A2J6R6B4_HYAVF</name>
<protein>
    <submittedName>
        <fullName evidence="1">Uncharacterized protein</fullName>
    </submittedName>
</protein>
<organism evidence="1 2">
    <name type="scientific">Hyaloscypha variabilis (strain UAMH 11265 / GT02V1 / F)</name>
    <name type="common">Meliniomyces variabilis</name>
    <dbReference type="NCBI Taxonomy" id="1149755"/>
    <lineage>
        <taxon>Eukaryota</taxon>
        <taxon>Fungi</taxon>
        <taxon>Dikarya</taxon>
        <taxon>Ascomycota</taxon>
        <taxon>Pezizomycotina</taxon>
        <taxon>Leotiomycetes</taxon>
        <taxon>Helotiales</taxon>
        <taxon>Hyaloscyphaceae</taxon>
        <taxon>Hyaloscypha</taxon>
        <taxon>Hyaloscypha variabilis</taxon>
    </lineage>
</organism>
<sequence length="176" mass="19802">MSGRILVFSPIATTRLPSATWSVGAVPHEDTLFDMANVARLLCQRPKRPRLGTRAHLAHARPHQWRQIDCIWDPAMALRASRLHAAAIIHLFSVILMPEVMRYEKRRAPSNAGVPFEGLAGGVEASRLLVLWARCGSVVFYREAFHEFTATRDIEPGNRVSWPFVPLARTQRLIAC</sequence>
<evidence type="ECO:0000313" key="2">
    <source>
        <dbReference type="Proteomes" id="UP000235786"/>
    </source>
</evidence>
<dbReference type="Proteomes" id="UP000235786">
    <property type="component" value="Unassembled WGS sequence"/>
</dbReference>
<dbReference type="AlphaFoldDB" id="A0A2J6R6B4"/>